<accession>A0A139AMV4</accession>
<protein>
    <submittedName>
        <fullName evidence="1">Uncharacterized protein</fullName>
    </submittedName>
</protein>
<keyword evidence="2" id="KW-1185">Reference proteome</keyword>
<reference evidence="1 2" key="1">
    <citation type="journal article" date="2015" name="Genome Biol. Evol.">
        <title>Phylogenomic analyses indicate that early fungi evolved digesting cell walls of algal ancestors of land plants.</title>
        <authorList>
            <person name="Chang Y."/>
            <person name="Wang S."/>
            <person name="Sekimoto S."/>
            <person name="Aerts A.L."/>
            <person name="Choi C."/>
            <person name="Clum A."/>
            <person name="LaButti K.M."/>
            <person name="Lindquist E.A."/>
            <person name="Yee Ngan C."/>
            <person name="Ohm R.A."/>
            <person name="Salamov A.A."/>
            <person name="Grigoriev I.V."/>
            <person name="Spatafora J.W."/>
            <person name="Berbee M.L."/>
        </authorList>
    </citation>
    <scope>NUCLEOTIDE SEQUENCE [LARGE SCALE GENOMIC DNA]</scope>
    <source>
        <strain evidence="1 2">JEL478</strain>
    </source>
</reference>
<dbReference type="EMBL" id="KQ965744">
    <property type="protein sequence ID" value="KXS17934.1"/>
    <property type="molecule type" value="Genomic_DNA"/>
</dbReference>
<gene>
    <name evidence="1" type="ORF">M427DRAFT_30056</name>
</gene>
<name>A0A139AMV4_GONPJ</name>
<evidence type="ECO:0000313" key="2">
    <source>
        <dbReference type="Proteomes" id="UP000070544"/>
    </source>
</evidence>
<evidence type="ECO:0000313" key="1">
    <source>
        <dbReference type="EMBL" id="KXS17934.1"/>
    </source>
</evidence>
<proteinExistence type="predicted"/>
<organism evidence="1 2">
    <name type="scientific">Gonapodya prolifera (strain JEL478)</name>
    <name type="common">Monoblepharis prolifera</name>
    <dbReference type="NCBI Taxonomy" id="1344416"/>
    <lineage>
        <taxon>Eukaryota</taxon>
        <taxon>Fungi</taxon>
        <taxon>Fungi incertae sedis</taxon>
        <taxon>Chytridiomycota</taxon>
        <taxon>Chytridiomycota incertae sedis</taxon>
        <taxon>Monoblepharidomycetes</taxon>
        <taxon>Monoblepharidales</taxon>
        <taxon>Gonapodyaceae</taxon>
        <taxon>Gonapodya</taxon>
    </lineage>
</organism>
<dbReference type="Proteomes" id="UP000070544">
    <property type="component" value="Unassembled WGS sequence"/>
</dbReference>
<sequence>MAARLIYKSRYVTALLPATPPSHDPSSILLPAHKTFVTSGALPHPFEGRITDFPTTTYTRTIERDLRSLLGEGANVVPEKMMAVVGYLF</sequence>
<dbReference type="AlphaFoldDB" id="A0A139AMV4"/>